<comment type="caution">
    <text evidence="8">The sequence shown here is derived from an EMBL/GenBank/DDBJ whole genome shotgun (WGS) entry which is preliminary data.</text>
</comment>
<keyword evidence="9" id="KW-1185">Reference proteome</keyword>
<evidence type="ECO:0000259" key="7">
    <source>
        <dbReference type="PROSITE" id="PS50983"/>
    </source>
</evidence>
<feature type="chain" id="PRO_5045907129" evidence="6">
    <location>
        <begin position="24"/>
        <end position="319"/>
    </location>
</feature>
<organism evidence="8 9">
    <name type="scientific">Noviherbaspirillum aridicola</name>
    <dbReference type="NCBI Taxonomy" id="2849687"/>
    <lineage>
        <taxon>Bacteria</taxon>
        <taxon>Pseudomonadati</taxon>
        <taxon>Pseudomonadota</taxon>
        <taxon>Betaproteobacteria</taxon>
        <taxon>Burkholderiales</taxon>
        <taxon>Oxalobacteraceae</taxon>
        <taxon>Noviherbaspirillum</taxon>
    </lineage>
</organism>
<proteinExistence type="inferred from homology"/>
<feature type="signal peptide" evidence="6">
    <location>
        <begin position="1"/>
        <end position="23"/>
    </location>
</feature>
<dbReference type="SUPFAM" id="SSF53807">
    <property type="entry name" value="Helical backbone' metal receptor"/>
    <property type="match status" value="1"/>
</dbReference>
<evidence type="ECO:0000256" key="6">
    <source>
        <dbReference type="SAM" id="SignalP"/>
    </source>
</evidence>
<evidence type="ECO:0000256" key="5">
    <source>
        <dbReference type="ARBA" id="ARBA00022729"/>
    </source>
</evidence>
<dbReference type="PANTHER" id="PTHR30532:SF1">
    <property type="entry name" value="IRON(3+)-HYDROXAMATE-BINDING PROTEIN FHUD"/>
    <property type="match status" value="1"/>
</dbReference>
<feature type="domain" description="Fe/B12 periplasmic-binding" evidence="7">
    <location>
        <begin position="44"/>
        <end position="301"/>
    </location>
</feature>
<accession>A0ABQ4Q464</accession>
<dbReference type="PANTHER" id="PTHR30532">
    <property type="entry name" value="IRON III DICITRATE-BINDING PERIPLASMIC PROTEIN"/>
    <property type="match status" value="1"/>
</dbReference>
<keyword evidence="4" id="KW-0408">Iron</keyword>
<protein>
    <submittedName>
        <fullName evidence="8">Ferrichrome ABC transporter substrate-binding protein</fullName>
    </submittedName>
</protein>
<comment type="subcellular location">
    <subcellularLocation>
        <location evidence="1">Cell envelope</location>
    </subcellularLocation>
</comment>
<name>A0ABQ4Q464_9BURK</name>
<dbReference type="Pfam" id="PF01497">
    <property type="entry name" value="Peripla_BP_2"/>
    <property type="match status" value="1"/>
</dbReference>
<sequence>MTHPMRTALAALGMLTIAGAVHAGTPPLTDDRGKTLRLPGAATRIAGVSYFAADTALAFGIRPVASSFLVRARSPGYLLDCMDGVQNLGQRAAPNLELMAKARPDLIVAIKRYTEANAARLEQIAPYMALRLETFADSDRSILLMGDAMNKRTEAEKLNADFRSALRDHASRAPGIKPRSYLFLWGSGDAPWAFYNEHMTASVINAVGGVNVAGSNPTPAVPDNTAFEMSVEAMLAADPEVIFIYDYGPQRRFESNPVWRQLKAVKNRRVVYVGDHWIESHGPVARQLLLREAAHHLHPDIFPGPDARAVSSSMLPHCG</sequence>
<dbReference type="EMBL" id="BPMK01000008">
    <property type="protein sequence ID" value="GIZ51975.1"/>
    <property type="molecule type" value="Genomic_DNA"/>
</dbReference>
<dbReference type="InterPro" id="IPR002491">
    <property type="entry name" value="ABC_transptr_periplasmic_BD"/>
</dbReference>
<evidence type="ECO:0000256" key="3">
    <source>
        <dbReference type="ARBA" id="ARBA00022448"/>
    </source>
</evidence>
<evidence type="ECO:0000313" key="8">
    <source>
        <dbReference type="EMBL" id="GIZ51975.1"/>
    </source>
</evidence>
<dbReference type="RefSeq" id="WP_220808144.1">
    <property type="nucleotide sequence ID" value="NZ_BPMK01000008.1"/>
</dbReference>
<dbReference type="PROSITE" id="PS50983">
    <property type="entry name" value="FE_B12_PBP"/>
    <property type="match status" value="1"/>
</dbReference>
<evidence type="ECO:0000256" key="1">
    <source>
        <dbReference type="ARBA" id="ARBA00004196"/>
    </source>
</evidence>
<evidence type="ECO:0000313" key="9">
    <source>
        <dbReference type="Proteomes" id="UP000887222"/>
    </source>
</evidence>
<keyword evidence="4" id="KW-0406">Ion transport</keyword>
<gene>
    <name evidence="8" type="ORF">NCCP691_19890</name>
</gene>
<comment type="similarity">
    <text evidence="2">Belongs to the bacterial solute-binding protein 8 family.</text>
</comment>
<keyword evidence="4" id="KW-0410">Iron transport</keyword>
<keyword evidence="5 6" id="KW-0732">Signal</keyword>
<reference evidence="8 9" key="1">
    <citation type="journal article" date="2022" name="Int. J. Syst. Evol. Microbiol.">
        <title>Noviherbaspirillum aridicola sp. nov., isolated from an arid soil in Pakistan.</title>
        <authorList>
            <person name="Khan I.U."/>
            <person name="Saqib M."/>
            <person name="Amin A."/>
            <person name="Hussain F."/>
            <person name="Li L."/>
            <person name="Liu Y.H."/>
            <person name="Fang B.Z."/>
            <person name="Ahmed I."/>
            <person name="Li W.J."/>
        </authorList>
    </citation>
    <scope>NUCLEOTIDE SEQUENCE [LARGE SCALE GENOMIC DNA]</scope>
    <source>
        <strain evidence="8 9">NCCP-691</strain>
    </source>
</reference>
<dbReference type="Proteomes" id="UP000887222">
    <property type="component" value="Unassembled WGS sequence"/>
</dbReference>
<evidence type="ECO:0000256" key="4">
    <source>
        <dbReference type="ARBA" id="ARBA00022496"/>
    </source>
</evidence>
<evidence type="ECO:0000256" key="2">
    <source>
        <dbReference type="ARBA" id="ARBA00008814"/>
    </source>
</evidence>
<dbReference type="Gene3D" id="3.40.50.1980">
    <property type="entry name" value="Nitrogenase molybdenum iron protein domain"/>
    <property type="match status" value="2"/>
</dbReference>
<keyword evidence="3" id="KW-0813">Transport</keyword>
<dbReference type="InterPro" id="IPR051313">
    <property type="entry name" value="Bact_iron-sidero_bind"/>
</dbReference>